<organism evidence="3 4">
    <name type="scientific">Emericellopsis cladophorae</name>
    <dbReference type="NCBI Taxonomy" id="2686198"/>
    <lineage>
        <taxon>Eukaryota</taxon>
        <taxon>Fungi</taxon>
        <taxon>Dikarya</taxon>
        <taxon>Ascomycota</taxon>
        <taxon>Pezizomycotina</taxon>
        <taxon>Sordariomycetes</taxon>
        <taxon>Hypocreomycetidae</taxon>
        <taxon>Hypocreales</taxon>
        <taxon>Bionectriaceae</taxon>
        <taxon>Emericellopsis</taxon>
    </lineage>
</organism>
<reference evidence="3" key="2">
    <citation type="submission" date="2022-07" db="EMBL/GenBank/DDBJ databases">
        <authorList>
            <person name="Goncalves M.F.M."/>
            <person name="Hilario S."/>
            <person name="Van De Peer Y."/>
            <person name="Esteves A.C."/>
            <person name="Alves A."/>
        </authorList>
    </citation>
    <scope>NUCLEOTIDE SEQUENCE</scope>
    <source>
        <strain evidence="3">MUM 19.33</strain>
    </source>
</reference>
<dbReference type="Pfam" id="PF04253">
    <property type="entry name" value="TFR_dimer"/>
    <property type="match status" value="1"/>
</dbReference>
<keyword evidence="4" id="KW-1185">Reference proteome</keyword>
<dbReference type="GeneID" id="75831381"/>
<proteinExistence type="predicted"/>
<dbReference type="Gene3D" id="1.20.930.40">
    <property type="entry name" value="Transferrin receptor-like, dimerisation domain"/>
    <property type="match status" value="1"/>
</dbReference>
<comment type="caution">
    <text evidence="3">The sequence shown here is derived from an EMBL/GenBank/DDBJ whole genome shotgun (WGS) entry which is preliminary data.</text>
</comment>
<keyword evidence="1" id="KW-0175">Coiled coil</keyword>
<sequence>MATRTLRSAILVELIRAFKALLKTGWKPKRNITDLFKKVIAPNAGAFKEFLYESWQRDAGGEVGLLGSGSDYTSFLHSGINSLDIGSSNGPTDPVWHYHSNYDTYNWMTTFGYPGLLQHAAIGEYLALLAFTWPTMRSFRLMSGTMPPRLAAYEDDLKDFAAEYGVDIDLEELDDAIETFSALVNKANALENQARALQDADLIKVVNHKYAHFQRSFVSQGGLPDREFCKHVVTAPGLDTVTFPVVTEGIQHDRLDDAEEWIYKTVQAILRAGEILKT</sequence>
<dbReference type="PANTHER" id="PTHR10404:SF46">
    <property type="entry name" value="VACUOLAR PROTEIN SORTING-ASSOCIATED PROTEIN 70"/>
    <property type="match status" value="1"/>
</dbReference>
<feature type="coiled-coil region" evidence="1">
    <location>
        <begin position="173"/>
        <end position="200"/>
    </location>
</feature>
<dbReference type="OrthoDB" id="5841748at2759"/>
<evidence type="ECO:0000256" key="1">
    <source>
        <dbReference type="SAM" id="Coils"/>
    </source>
</evidence>
<dbReference type="RefSeq" id="XP_051358515.1">
    <property type="nucleotide sequence ID" value="XM_051510604.1"/>
</dbReference>
<dbReference type="Proteomes" id="UP001055219">
    <property type="component" value="Unassembled WGS sequence"/>
</dbReference>
<reference evidence="3" key="1">
    <citation type="journal article" date="2021" name="J Fungi (Basel)">
        <title>Genomic and Metabolomic Analyses of the Marine Fungus Emericellopsis cladophorae: Insights into Saltwater Adaptability Mechanisms and Its Biosynthetic Potential.</title>
        <authorList>
            <person name="Goncalves M.F.M."/>
            <person name="Hilario S."/>
            <person name="Van de Peer Y."/>
            <person name="Esteves A.C."/>
            <person name="Alves A."/>
        </authorList>
    </citation>
    <scope>NUCLEOTIDE SEQUENCE</scope>
    <source>
        <strain evidence="3">MUM 19.33</strain>
    </source>
</reference>
<name>A0A9P9XUI9_9HYPO</name>
<dbReference type="AlphaFoldDB" id="A0A9P9XUI9"/>
<dbReference type="PANTHER" id="PTHR10404">
    <property type="entry name" value="N-ACETYLATED-ALPHA-LINKED ACIDIC DIPEPTIDASE"/>
    <property type="match status" value="1"/>
</dbReference>
<dbReference type="InterPro" id="IPR036757">
    <property type="entry name" value="TFR-like_dimer_dom_sf"/>
</dbReference>
<evidence type="ECO:0000259" key="2">
    <source>
        <dbReference type="Pfam" id="PF04253"/>
    </source>
</evidence>
<feature type="domain" description="Transferrin receptor-like dimerisation" evidence="2">
    <location>
        <begin position="168"/>
        <end position="277"/>
    </location>
</feature>
<dbReference type="SUPFAM" id="SSF47672">
    <property type="entry name" value="Transferrin receptor-like dimerisation domain"/>
    <property type="match status" value="1"/>
</dbReference>
<accession>A0A9P9XUI9</accession>
<dbReference type="InterPro" id="IPR039373">
    <property type="entry name" value="Peptidase_M28B"/>
</dbReference>
<dbReference type="SUPFAM" id="SSF53187">
    <property type="entry name" value="Zn-dependent exopeptidases"/>
    <property type="match status" value="1"/>
</dbReference>
<evidence type="ECO:0000313" key="3">
    <source>
        <dbReference type="EMBL" id="KAI6777659.1"/>
    </source>
</evidence>
<dbReference type="InterPro" id="IPR007365">
    <property type="entry name" value="TFR-like_dimer_dom"/>
</dbReference>
<dbReference type="Gene3D" id="3.40.630.10">
    <property type="entry name" value="Zn peptidases"/>
    <property type="match status" value="1"/>
</dbReference>
<gene>
    <name evidence="3" type="ORF">J7T54_004895</name>
</gene>
<evidence type="ECO:0000313" key="4">
    <source>
        <dbReference type="Proteomes" id="UP001055219"/>
    </source>
</evidence>
<protein>
    <recommendedName>
        <fullName evidence="2">Transferrin receptor-like dimerisation domain-containing protein</fullName>
    </recommendedName>
</protein>
<dbReference type="EMBL" id="JAGIXG020000134">
    <property type="protein sequence ID" value="KAI6777659.1"/>
    <property type="molecule type" value="Genomic_DNA"/>
</dbReference>